<dbReference type="SUPFAM" id="SSF117074">
    <property type="entry name" value="Hypothetical protein PA1324"/>
    <property type="match status" value="1"/>
</dbReference>
<comment type="caution">
    <text evidence="6">The sequence shown here is derived from an EMBL/GenBank/DDBJ whole genome shotgun (WGS) entry which is preliminary data.</text>
</comment>
<evidence type="ECO:0000259" key="5">
    <source>
        <dbReference type="Pfam" id="PF17210"/>
    </source>
</evidence>
<dbReference type="InterPro" id="IPR033764">
    <property type="entry name" value="Sdr_B"/>
</dbReference>
<feature type="domain" description="DUF11" evidence="4">
    <location>
        <begin position="182"/>
        <end position="298"/>
    </location>
</feature>
<keyword evidence="3" id="KW-0732">Signal</keyword>
<comment type="subcellular location">
    <subcellularLocation>
        <location evidence="1">Secreted</location>
    </subcellularLocation>
</comment>
<dbReference type="Pfam" id="PF17210">
    <property type="entry name" value="SdrD_B"/>
    <property type="match status" value="1"/>
</dbReference>
<accession>A0A4V1RX09</accession>
<feature type="domain" description="SD-repeat containing protein B" evidence="5">
    <location>
        <begin position="56"/>
        <end position="175"/>
    </location>
</feature>
<dbReference type="InterPro" id="IPR013783">
    <property type="entry name" value="Ig-like_fold"/>
</dbReference>
<evidence type="ECO:0000256" key="3">
    <source>
        <dbReference type="ARBA" id="ARBA00022729"/>
    </source>
</evidence>
<evidence type="ECO:0000313" key="6">
    <source>
        <dbReference type="EMBL" id="RYC72128.1"/>
    </source>
</evidence>
<evidence type="ECO:0000313" key="7">
    <source>
        <dbReference type="Proteomes" id="UP000290407"/>
    </source>
</evidence>
<name>A0A4V1RX09_9BACT</name>
<dbReference type="InterPro" id="IPR047589">
    <property type="entry name" value="DUF11_rpt"/>
</dbReference>
<dbReference type="GO" id="GO:0005576">
    <property type="term" value="C:extracellular region"/>
    <property type="evidence" value="ECO:0007669"/>
    <property type="project" value="UniProtKB-SubCell"/>
</dbReference>
<keyword evidence="7" id="KW-1185">Reference proteome</keyword>
<dbReference type="InterPro" id="IPR001434">
    <property type="entry name" value="OmcB-like_DUF11"/>
</dbReference>
<evidence type="ECO:0000256" key="2">
    <source>
        <dbReference type="ARBA" id="ARBA00022525"/>
    </source>
</evidence>
<gene>
    <name evidence="6" type="ORF">EQG79_08440</name>
</gene>
<proteinExistence type="predicted"/>
<dbReference type="NCBIfam" id="TIGR01451">
    <property type="entry name" value="B_ant_repeat"/>
    <property type="match status" value="1"/>
</dbReference>
<evidence type="ECO:0000256" key="1">
    <source>
        <dbReference type="ARBA" id="ARBA00004613"/>
    </source>
</evidence>
<sequence>MKQLSSFSSLLTERLVRVAGLWLLILVAQTAGAFAPDDSPPGNRPPGARNAPKALALGNRVFHDYNRNGRQDDGEVGIGNVKLRLYQQGIQRGQTTSDANGQYTFDDAVVTGGLKPNTAYEIRVATTDLPAGFSLTKRNQGDTSGDSDAQVIGNQIVVFAATGGTNSPNDSYDIGLAAGAPDLSLTKTATVTSVTLGSNAGFTIRVDNISPDGVATNVVVKDTLDAGVLYVSSSPAATVSTTPSSQTVLTWSLGTMLAGATSSINLTVKTNAEGIVYNTAYVTTADAEISTRNNVSRAGVTVPVKMCPGESYVASLPVGYTNVQWYRNASPAPVASGNSFTITQAGSYSFTTTANVDCPASGCVPLVIEDGILPNLSAVASATAICVGGSTSLTATGCGTGTILWSTGSSAASITVSPTSTTAYSFTCTSNTYGTCTASTSTTITVNPNPVVTLSSTTVCAGATASLTATPGYASYVFSPGLTQVGGASGNTATLATSLSAAGSTTTYSVTAISTSGCSATASGAITVNPNPVITLSSTTVCAGTTASLTATPGYASYVFSPGLTQVGGAGGNTATIATSLSAANSSTVYSVTAISAEGCTAVGSGTVVVNSNPVITLSSTTVCAGTTASLTATPGYASYVFSPGLTQIGGASGNTATLATSLSAAGSTTTYSVTAISTSGCSATASGAITVNPNPVITLSSTTVCAGATASLTATPGYASYVFSPGLTQVGGASGNTATLATSLSAASSSTVYSVTAISAEGCTAMGSGTVVVNANPVASITVSNATICSGQSSTLTASGGATYRWSTNEVTAAISVTSTGVYSVTVTNQAGCSDVTSATVTVNASPQLTIDSATICAGTSTNLVVGGCEGGSILWSTGDNTASLSIEPLVTTTYSATCTFSTGCSSTIATTITVNSAPTFDVAPTVTAATCTGANPNSDARFDFTTLQNVERADIVPGSSYGSGPVYGAASNKLVVSGAVSFTGIANPTQRQTYTVRLFSAGGTCVTDVTVTLDPVVCECPAPKCVPVVIRKVR</sequence>
<dbReference type="EMBL" id="SBLB01000001">
    <property type="protein sequence ID" value="RYC72128.1"/>
    <property type="molecule type" value="Genomic_DNA"/>
</dbReference>
<dbReference type="AlphaFoldDB" id="A0A4V1RX09"/>
<dbReference type="Gene3D" id="2.60.40.10">
    <property type="entry name" value="Immunoglobulins"/>
    <property type="match status" value="2"/>
</dbReference>
<dbReference type="Proteomes" id="UP000290407">
    <property type="component" value="Unassembled WGS sequence"/>
</dbReference>
<organism evidence="6 7">
    <name type="scientific">Spirosoma sordidisoli</name>
    <dbReference type="NCBI Taxonomy" id="2502893"/>
    <lineage>
        <taxon>Bacteria</taxon>
        <taxon>Pseudomonadati</taxon>
        <taxon>Bacteroidota</taxon>
        <taxon>Cytophagia</taxon>
        <taxon>Cytophagales</taxon>
        <taxon>Cytophagaceae</taxon>
        <taxon>Spirosoma</taxon>
    </lineage>
</organism>
<reference evidence="6 7" key="1">
    <citation type="submission" date="2019-01" db="EMBL/GenBank/DDBJ databases">
        <title>Spirosoma flava sp. nov., a propanil-degrading bacterium isolated from herbicide-contaminated soil.</title>
        <authorList>
            <person name="Zhang L."/>
            <person name="Jiang J.-D."/>
        </authorList>
    </citation>
    <scope>NUCLEOTIDE SEQUENCE [LARGE SCALE GENOMIC DNA]</scope>
    <source>
        <strain evidence="6 7">TY50</strain>
    </source>
</reference>
<keyword evidence="2" id="KW-0964">Secreted</keyword>
<dbReference type="RefSeq" id="WP_129601088.1">
    <property type="nucleotide sequence ID" value="NZ_SBLB01000001.1"/>
</dbReference>
<protein>
    <submittedName>
        <fullName evidence="6">DUF11 domain-containing protein</fullName>
    </submittedName>
</protein>
<dbReference type="Pfam" id="PF01345">
    <property type="entry name" value="DUF11"/>
    <property type="match status" value="1"/>
</dbReference>
<evidence type="ECO:0000259" key="4">
    <source>
        <dbReference type="Pfam" id="PF01345"/>
    </source>
</evidence>